<evidence type="ECO:0000259" key="4">
    <source>
        <dbReference type="PROSITE" id="PS01031"/>
    </source>
</evidence>
<dbReference type="AlphaFoldDB" id="A0A137NX87"/>
<keyword evidence="6" id="KW-1185">Reference proteome</keyword>
<gene>
    <name evidence="5" type="ORF">CONCODRAFT_87060</name>
</gene>
<organism evidence="5 6">
    <name type="scientific">Conidiobolus coronatus (strain ATCC 28846 / CBS 209.66 / NRRL 28638)</name>
    <name type="common">Delacroixia coronata</name>
    <dbReference type="NCBI Taxonomy" id="796925"/>
    <lineage>
        <taxon>Eukaryota</taxon>
        <taxon>Fungi</taxon>
        <taxon>Fungi incertae sedis</taxon>
        <taxon>Zoopagomycota</taxon>
        <taxon>Entomophthoromycotina</taxon>
        <taxon>Entomophthoromycetes</taxon>
        <taxon>Entomophthorales</taxon>
        <taxon>Ancylistaceae</taxon>
        <taxon>Conidiobolus</taxon>
    </lineage>
</organism>
<dbReference type="Gene3D" id="2.60.40.790">
    <property type="match status" value="1"/>
</dbReference>
<dbReference type="InterPro" id="IPR031107">
    <property type="entry name" value="Small_HSP"/>
</dbReference>
<feature type="domain" description="SHSP" evidence="4">
    <location>
        <begin position="18"/>
        <end position="164"/>
    </location>
</feature>
<comment type="similarity">
    <text evidence="2 3">Belongs to the small heat shock protein (HSP20) family.</text>
</comment>
<evidence type="ECO:0000313" key="6">
    <source>
        <dbReference type="Proteomes" id="UP000070444"/>
    </source>
</evidence>
<dbReference type="InterPro" id="IPR002068">
    <property type="entry name" value="A-crystallin/Hsp20_dom"/>
</dbReference>
<dbReference type="Proteomes" id="UP000070444">
    <property type="component" value="Unassembled WGS sequence"/>
</dbReference>
<dbReference type="OrthoDB" id="1431247at2759"/>
<dbReference type="PANTHER" id="PTHR11527">
    <property type="entry name" value="HEAT-SHOCK PROTEIN 20 FAMILY MEMBER"/>
    <property type="match status" value="1"/>
</dbReference>
<protein>
    <submittedName>
        <fullName evidence="5">HSP20-like chaperone</fullName>
    </submittedName>
</protein>
<evidence type="ECO:0000256" key="1">
    <source>
        <dbReference type="ARBA" id="ARBA00023016"/>
    </source>
</evidence>
<evidence type="ECO:0000313" key="5">
    <source>
        <dbReference type="EMBL" id="KXN67259.1"/>
    </source>
</evidence>
<reference evidence="5 6" key="1">
    <citation type="journal article" date="2015" name="Genome Biol. Evol.">
        <title>Phylogenomic analyses indicate that early fungi evolved digesting cell walls of algal ancestors of land plants.</title>
        <authorList>
            <person name="Chang Y."/>
            <person name="Wang S."/>
            <person name="Sekimoto S."/>
            <person name="Aerts A.L."/>
            <person name="Choi C."/>
            <person name="Clum A."/>
            <person name="LaButti K.M."/>
            <person name="Lindquist E.A."/>
            <person name="Yee Ngan C."/>
            <person name="Ohm R.A."/>
            <person name="Salamov A.A."/>
            <person name="Grigoriev I.V."/>
            <person name="Spatafora J.W."/>
            <person name="Berbee M.L."/>
        </authorList>
    </citation>
    <scope>NUCLEOTIDE SEQUENCE [LARGE SCALE GENOMIC DNA]</scope>
    <source>
        <strain evidence="5 6">NRRL 28638</strain>
    </source>
</reference>
<evidence type="ECO:0000256" key="2">
    <source>
        <dbReference type="PROSITE-ProRule" id="PRU00285"/>
    </source>
</evidence>
<keyword evidence="1" id="KW-0346">Stress response</keyword>
<name>A0A137NX87_CONC2</name>
<dbReference type="Pfam" id="PF00011">
    <property type="entry name" value="HSP20"/>
    <property type="match status" value="1"/>
</dbReference>
<dbReference type="EMBL" id="KQ964648">
    <property type="protein sequence ID" value="KXN67259.1"/>
    <property type="molecule type" value="Genomic_DNA"/>
</dbReference>
<proteinExistence type="inferred from homology"/>
<evidence type="ECO:0000256" key="3">
    <source>
        <dbReference type="RuleBase" id="RU003616"/>
    </source>
</evidence>
<accession>A0A137NX87</accession>
<dbReference type="InterPro" id="IPR008978">
    <property type="entry name" value="HSP20-like_chaperone"/>
</dbReference>
<dbReference type="CDD" id="cd06464">
    <property type="entry name" value="ACD_sHsps-like"/>
    <property type="match status" value="1"/>
</dbReference>
<sequence>MSLYRKAFFEHAQKISRSGFSNFFRGAGASNFFEKELKYVIQTQVPGFSKKEIMVKFHPEQQQLTISGRPNYSKLREQNPELFESFNSGYDVHNFTHGSEFWHQSDKLTFLNEAIPQPFERAFKFPTKITPDSIEVSLEKGILNVHIPKHGEGNWPKSIEIKEL</sequence>
<dbReference type="PROSITE" id="PS01031">
    <property type="entry name" value="SHSP"/>
    <property type="match status" value="1"/>
</dbReference>
<dbReference type="SUPFAM" id="SSF49764">
    <property type="entry name" value="HSP20-like chaperones"/>
    <property type="match status" value="1"/>
</dbReference>